<comment type="caution">
    <text evidence="16">Lacks conserved residue(s) required for the propagation of feature annotation.</text>
</comment>
<feature type="binding site" evidence="16">
    <location>
        <begin position="107"/>
        <end position="110"/>
    </location>
    <ligand>
        <name>substrate</name>
    </ligand>
</feature>
<dbReference type="KEGG" id="sti:Sthe_0460"/>
<keyword evidence="8 16" id="KW-0808">Transferase</keyword>
<keyword evidence="10 16" id="KW-0418">Kinase</keyword>
<dbReference type="InParanoid" id="D1C7R5"/>
<protein>
    <recommendedName>
        <fullName evidence="15 16">Type III pantothenate kinase</fullName>
        <ecNumber evidence="6 16">2.7.1.33</ecNumber>
    </recommendedName>
    <alternativeName>
        <fullName evidence="16">PanK-III</fullName>
    </alternativeName>
    <alternativeName>
        <fullName evidence="16">Pantothenic acid kinase</fullName>
    </alternativeName>
</protein>
<dbReference type="GO" id="GO:0004594">
    <property type="term" value="F:pantothenate kinase activity"/>
    <property type="evidence" value="ECO:0007669"/>
    <property type="project" value="UniProtKB-UniRule"/>
</dbReference>
<comment type="pathway">
    <text evidence="4 16">Cofactor biosynthesis; coenzyme A biosynthesis; CoA from (R)-pantothenate: step 1/5.</text>
</comment>
<feature type="binding site" evidence="16">
    <location>
        <begin position="6"/>
        <end position="13"/>
    </location>
    <ligand>
        <name>ATP</name>
        <dbReference type="ChEBI" id="CHEBI:30616"/>
    </ligand>
</feature>
<dbReference type="GO" id="GO:0015937">
    <property type="term" value="P:coenzyme A biosynthetic process"/>
    <property type="evidence" value="ECO:0007669"/>
    <property type="project" value="UniProtKB-UniRule"/>
</dbReference>
<evidence type="ECO:0000256" key="1">
    <source>
        <dbReference type="ARBA" id="ARBA00001206"/>
    </source>
</evidence>
<evidence type="ECO:0000256" key="9">
    <source>
        <dbReference type="ARBA" id="ARBA00022741"/>
    </source>
</evidence>
<keyword evidence="16" id="KW-0479">Metal-binding</keyword>
<feature type="binding site" evidence="16">
    <location>
        <position position="129"/>
    </location>
    <ligand>
        <name>K(+)</name>
        <dbReference type="ChEBI" id="CHEBI:29103"/>
    </ligand>
</feature>
<evidence type="ECO:0000256" key="7">
    <source>
        <dbReference type="ARBA" id="ARBA00022490"/>
    </source>
</evidence>
<feature type="binding site" evidence="16">
    <location>
        <position position="184"/>
    </location>
    <ligand>
        <name>substrate</name>
    </ligand>
</feature>
<evidence type="ECO:0000256" key="13">
    <source>
        <dbReference type="ARBA" id="ARBA00022993"/>
    </source>
</evidence>
<keyword evidence="7 16" id="KW-0963">Cytoplasm</keyword>
<keyword evidence="11 16" id="KW-0067">ATP-binding</keyword>
<dbReference type="eggNOG" id="COG1521">
    <property type="taxonomic scope" value="Bacteria"/>
</dbReference>
<dbReference type="HAMAP" id="MF_01274">
    <property type="entry name" value="Pantothen_kinase_3"/>
    <property type="match status" value="1"/>
</dbReference>
<evidence type="ECO:0000256" key="16">
    <source>
        <dbReference type="HAMAP-Rule" id="MF_01274"/>
    </source>
</evidence>
<dbReference type="AlphaFoldDB" id="D1C7R5"/>
<comment type="subcellular location">
    <subcellularLocation>
        <location evidence="3 16">Cytoplasm</location>
    </subcellularLocation>
</comment>
<comment type="cofactor">
    <cofactor evidence="16">
        <name>NH4(+)</name>
        <dbReference type="ChEBI" id="CHEBI:28938"/>
    </cofactor>
    <cofactor evidence="16">
        <name>K(+)</name>
        <dbReference type="ChEBI" id="CHEBI:29103"/>
    </cofactor>
    <text evidence="16">A monovalent cation. Ammonium or potassium.</text>
</comment>
<dbReference type="PANTHER" id="PTHR34265:SF1">
    <property type="entry name" value="TYPE III PANTOTHENATE KINASE"/>
    <property type="match status" value="1"/>
</dbReference>
<dbReference type="Pfam" id="PF03309">
    <property type="entry name" value="Pan_kinase"/>
    <property type="match status" value="1"/>
</dbReference>
<name>D1C7R5_SPHTD</name>
<dbReference type="InterPro" id="IPR004619">
    <property type="entry name" value="Type_III_PanK"/>
</dbReference>
<comment type="cofactor">
    <cofactor evidence="2">
        <name>K(+)</name>
        <dbReference type="ChEBI" id="CHEBI:29103"/>
    </cofactor>
</comment>
<evidence type="ECO:0000313" key="18">
    <source>
        <dbReference type="Proteomes" id="UP000002027"/>
    </source>
</evidence>
<evidence type="ECO:0000256" key="10">
    <source>
        <dbReference type="ARBA" id="ARBA00022777"/>
    </source>
</evidence>
<evidence type="ECO:0000256" key="8">
    <source>
        <dbReference type="ARBA" id="ARBA00022679"/>
    </source>
</evidence>
<dbReference type="Proteomes" id="UP000002027">
    <property type="component" value="Chromosome 1"/>
</dbReference>
<dbReference type="HOGENOM" id="CLU_066627_1_0_0"/>
<keyword evidence="9 16" id="KW-0547">Nucleotide-binding</keyword>
<feature type="active site" description="Proton acceptor" evidence="16">
    <location>
        <position position="109"/>
    </location>
</feature>
<proteinExistence type="inferred from homology"/>
<keyword evidence="13 16" id="KW-0173">Coenzyme A biosynthesis</keyword>
<reference evidence="17 18" key="2">
    <citation type="journal article" date="2010" name="Stand. Genomic Sci.">
        <title>Complete genome sequence of Desulfohalobium retbaense type strain (HR(100)).</title>
        <authorList>
            <person name="Spring S."/>
            <person name="Nolan M."/>
            <person name="Lapidus A."/>
            <person name="Glavina Del Rio T."/>
            <person name="Copeland A."/>
            <person name="Tice H."/>
            <person name="Cheng J.F."/>
            <person name="Lucas S."/>
            <person name="Land M."/>
            <person name="Chen F."/>
            <person name="Bruce D."/>
            <person name="Goodwin L."/>
            <person name="Pitluck S."/>
            <person name="Ivanova N."/>
            <person name="Mavromatis K."/>
            <person name="Mikhailova N."/>
            <person name="Pati A."/>
            <person name="Chen A."/>
            <person name="Palaniappan K."/>
            <person name="Hauser L."/>
            <person name="Chang Y.J."/>
            <person name="Jeffries C.D."/>
            <person name="Munk C."/>
            <person name="Kiss H."/>
            <person name="Chain P."/>
            <person name="Han C."/>
            <person name="Brettin T."/>
            <person name="Detter J.C."/>
            <person name="Schuler E."/>
            <person name="Goker M."/>
            <person name="Rohde M."/>
            <person name="Bristow J."/>
            <person name="Eisen J.A."/>
            <person name="Markowitz V."/>
            <person name="Hugenholtz P."/>
            <person name="Kyrpides N.C."/>
            <person name="Klenk H.P."/>
        </authorList>
    </citation>
    <scope>NUCLEOTIDE SEQUENCE [LARGE SCALE GENOMIC DNA]</scope>
    <source>
        <strain evidence="18">ATCC 49802 / DSM 20745 / S 6022</strain>
    </source>
</reference>
<dbReference type="STRING" id="479434.Sthe_0460"/>
<dbReference type="GO" id="GO:0005737">
    <property type="term" value="C:cytoplasm"/>
    <property type="evidence" value="ECO:0007669"/>
    <property type="project" value="UniProtKB-SubCell"/>
</dbReference>
<keyword evidence="18" id="KW-1185">Reference proteome</keyword>
<evidence type="ECO:0000256" key="4">
    <source>
        <dbReference type="ARBA" id="ARBA00005225"/>
    </source>
</evidence>
<evidence type="ECO:0000256" key="5">
    <source>
        <dbReference type="ARBA" id="ARBA00011738"/>
    </source>
</evidence>
<organism evidence="17 18">
    <name type="scientific">Sphaerobacter thermophilus (strain ATCC 49802 / DSM 20745 / KCCM 41009 / NCIMB 13125 / S 6022)</name>
    <dbReference type="NCBI Taxonomy" id="479434"/>
    <lineage>
        <taxon>Bacteria</taxon>
        <taxon>Pseudomonadati</taxon>
        <taxon>Thermomicrobiota</taxon>
        <taxon>Thermomicrobia</taxon>
        <taxon>Sphaerobacterales</taxon>
        <taxon>Sphaerobacterineae</taxon>
        <taxon>Sphaerobacteraceae</taxon>
        <taxon>Sphaerobacter</taxon>
    </lineage>
</organism>
<evidence type="ECO:0000313" key="17">
    <source>
        <dbReference type="EMBL" id="ACZ37898.1"/>
    </source>
</evidence>
<dbReference type="Gene3D" id="3.30.420.40">
    <property type="match status" value="2"/>
</dbReference>
<dbReference type="UniPathway" id="UPA00241">
    <property type="reaction ID" value="UER00352"/>
</dbReference>
<dbReference type="EC" id="2.7.1.33" evidence="6 16"/>
<evidence type="ECO:0000256" key="6">
    <source>
        <dbReference type="ARBA" id="ARBA00012102"/>
    </source>
</evidence>
<dbReference type="GO" id="GO:0005524">
    <property type="term" value="F:ATP binding"/>
    <property type="evidence" value="ECO:0007669"/>
    <property type="project" value="UniProtKB-UniRule"/>
</dbReference>
<gene>
    <name evidence="16" type="primary">coaX</name>
    <name evidence="17" type="ordered locus">Sthe_0460</name>
</gene>
<dbReference type="NCBIfam" id="TIGR00671">
    <property type="entry name" value="baf"/>
    <property type="match status" value="1"/>
</dbReference>
<comment type="similarity">
    <text evidence="14 16">Belongs to the type III pantothenate kinase family.</text>
</comment>
<evidence type="ECO:0000256" key="15">
    <source>
        <dbReference type="ARBA" id="ARBA00040883"/>
    </source>
</evidence>
<comment type="subunit">
    <text evidence="5 16">Homodimer.</text>
</comment>
<keyword evidence="12 16" id="KW-0630">Potassium</keyword>
<evidence type="ECO:0000256" key="11">
    <source>
        <dbReference type="ARBA" id="ARBA00022840"/>
    </source>
</evidence>
<evidence type="ECO:0000256" key="12">
    <source>
        <dbReference type="ARBA" id="ARBA00022958"/>
    </source>
</evidence>
<accession>D1C7R5</accession>
<dbReference type="SUPFAM" id="SSF53067">
    <property type="entry name" value="Actin-like ATPase domain"/>
    <property type="match status" value="2"/>
</dbReference>
<comment type="catalytic activity">
    <reaction evidence="1 16">
        <text>(R)-pantothenate + ATP = (R)-4'-phosphopantothenate + ADP + H(+)</text>
        <dbReference type="Rhea" id="RHEA:16373"/>
        <dbReference type="ChEBI" id="CHEBI:10986"/>
        <dbReference type="ChEBI" id="CHEBI:15378"/>
        <dbReference type="ChEBI" id="CHEBI:29032"/>
        <dbReference type="ChEBI" id="CHEBI:30616"/>
        <dbReference type="ChEBI" id="CHEBI:456216"/>
        <dbReference type="EC" id="2.7.1.33"/>
    </reaction>
</comment>
<feature type="binding site" evidence="16">
    <location>
        <position position="132"/>
    </location>
    <ligand>
        <name>ATP</name>
        <dbReference type="ChEBI" id="CHEBI:30616"/>
    </ligand>
</feature>
<dbReference type="InterPro" id="IPR043129">
    <property type="entry name" value="ATPase_NBD"/>
</dbReference>
<dbReference type="NCBIfam" id="NF009855">
    <property type="entry name" value="PRK13321.1"/>
    <property type="match status" value="1"/>
</dbReference>
<evidence type="ECO:0000256" key="2">
    <source>
        <dbReference type="ARBA" id="ARBA00001958"/>
    </source>
</evidence>
<dbReference type="OrthoDB" id="9804707at2"/>
<evidence type="ECO:0000256" key="14">
    <source>
        <dbReference type="ARBA" id="ARBA00038036"/>
    </source>
</evidence>
<dbReference type="CDD" id="cd24015">
    <property type="entry name" value="ASKHA_NBD_PanK-III"/>
    <property type="match status" value="1"/>
</dbReference>
<comment type="function">
    <text evidence="16">Catalyzes the phosphorylation of pantothenate (Pan), the first step in CoA biosynthesis.</text>
</comment>
<evidence type="ECO:0000256" key="3">
    <source>
        <dbReference type="ARBA" id="ARBA00004496"/>
    </source>
</evidence>
<dbReference type="EMBL" id="CP001823">
    <property type="protein sequence ID" value="ACZ37898.1"/>
    <property type="molecule type" value="Genomic_DNA"/>
</dbReference>
<dbReference type="GO" id="GO:0046872">
    <property type="term" value="F:metal ion binding"/>
    <property type="evidence" value="ECO:0007669"/>
    <property type="project" value="UniProtKB-KW"/>
</dbReference>
<dbReference type="PANTHER" id="PTHR34265">
    <property type="entry name" value="TYPE III PANTOTHENATE KINASE"/>
    <property type="match status" value="1"/>
</dbReference>
<dbReference type="RefSeq" id="WP_012870945.1">
    <property type="nucleotide sequence ID" value="NC_013523.1"/>
</dbReference>
<sequence length="257" mass="27351">MLLAVDIGNTNIVVGIFQGDRLLTSWRFETDRARMADEWWALLTTLAAGDRIDLRGIEGAIVASGVPQLATTFQELITQRLGREPIQVSAALDLGIRVRVDNPMEVGADRLANAVAAHHRGPGAWVVVDFGTATTLDVVSPEGDYLGGAIAPGVLVALEALTARAARLHAVDLVIPERAIGRNTRQAIQSGTMLGYLGLIEGLLARVSAELGETPNVIATGGLGRLFLSHSPAIPAYDPDLTLTGLRLIYQRLTHGE</sequence>
<reference evidence="18" key="1">
    <citation type="submission" date="2009-11" db="EMBL/GenBank/DDBJ databases">
        <title>The complete chromosome 1 of Sphaerobacter thermophilus DSM 20745.</title>
        <authorList>
            <person name="Lucas S."/>
            <person name="Copeland A."/>
            <person name="Lapidus A."/>
            <person name="Glavina del Rio T."/>
            <person name="Dalin E."/>
            <person name="Tice H."/>
            <person name="Bruce D."/>
            <person name="Goodwin L."/>
            <person name="Pitluck S."/>
            <person name="Kyrpides N."/>
            <person name="Mavromatis K."/>
            <person name="Ivanova N."/>
            <person name="Mikhailova N."/>
            <person name="LaButti K.M."/>
            <person name="Clum A."/>
            <person name="Sun H.I."/>
            <person name="Brettin T."/>
            <person name="Detter J.C."/>
            <person name="Han C."/>
            <person name="Larimer F."/>
            <person name="Land M."/>
            <person name="Hauser L."/>
            <person name="Markowitz V."/>
            <person name="Cheng J.F."/>
            <person name="Hugenholtz P."/>
            <person name="Woyke T."/>
            <person name="Wu D."/>
            <person name="Steenblock K."/>
            <person name="Schneider S."/>
            <person name="Pukall R."/>
            <person name="Goeker M."/>
            <person name="Klenk H.P."/>
            <person name="Eisen J.A."/>
        </authorList>
    </citation>
    <scope>NUCLEOTIDE SEQUENCE [LARGE SCALE GENOMIC DNA]</scope>
    <source>
        <strain evidence="18">ATCC 49802 / DSM 20745 / S 6022</strain>
    </source>
</reference>